<evidence type="ECO:0000256" key="2">
    <source>
        <dbReference type="ARBA" id="ARBA00004922"/>
    </source>
</evidence>
<gene>
    <name evidence="14" type="ORF">ACMD2_17019</name>
</gene>
<proteinExistence type="inferred from homology"/>
<comment type="similarity">
    <text evidence="3">Belongs to the ALG10 glucosyltransferase family.</text>
</comment>
<evidence type="ECO:0000256" key="11">
    <source>
        <dbReference type="ARBA" id="ARBA00023136"/>
    </source>
</evidence>
<keyword evidence="10" id="KW-1133">Transmembrane helix</keyword>
<keyword evidence="11" id="KW-0472">Membrane</keyword>
<dbReference type="STRING" id="4615.A0A199VIE8"/>
<evidence type="ECO:0000256" key="4">
    <source>
        <dbReference type="ARBA" id="ARBA00011967"/>
    </source>
</evidence>
<evidence type="ECO:0000256" key="3">
    <source>
        <dbReference type="ARBA" id="ARBA00010600"/>
    </source>
</evidence>
<organism evidence="14 15">
    <name type="scientific">Ananas comosus</name>
    <name type="common">Pineapple</name>
    <name type="synonym">Ananas ananas</name>
    <dbReference type="NCBI Taxonomy" id="4615"/>
    <lineage>
        <taxon>Eukaryota</taxon>
        <taxon>Viridiplantae</taxon>
        <taxon>Streptophyta</taxon>
        <taxon>Embryophyta</taxon>
        <taxon>Tracheophyta</taxon>
        <taxon>Spermatophyta</taxon>
        <taxon>Magnoliopsida</taxon>
        <taxon>Liliopsida</taxon>
        <taxon>Poales</taxon>
        <taxon>Bromeliaceae</taxon>
        <taxon>Bromelioideae</taxon>
        <taxon>Ananas</taxon>
    </lineage>
</organism>
<evidence type="ECO:0000313" key="15">
    <source>
        <dbReference type="Proteomes" id="UP000092600"/>
    </source>
</evidence>
<evidence type="ECO:0000313" key="14">
    <source>
        <dbReference type="EMBL" id="OAY76656.1"/>
    </source>
</evidence>
<dbReference type="InterPro" id="IPR016900">
    <property type="entry name" value="Alg10"/>
</dbReference>
<sequence>MGRIAVAAAAGAWAIPIAILVDRLVPDPYMDEIFHVPQAQRYCGGDLRSWDPMITTPPGL</sequence>
<dbReference type="GO" id="GO:0005789">
    <property type="term" value="C:endoplasmic reticulum membrane"/>
    <property type="evidence" value="ECO:0007669"/>
    <property type="project" value="UniProtKB-SubCell"/>
</dbReference>
<reference evidence="14 15" key="1">
    <citation type="journal article" date="2016" name="DNA Res.">
        <title>The draft genome of MD-2 pineapple using hybrid error correction of long reads.</title>
        <authorList>
            <person name="Redwan R.M."/>
            <person name="Saidin A."/>
            <person name="Kumar S.V."/>
        </authorList>
    </citation>
    <scope>NUCLEOTIDE SEQUENCE [LARGE SCALE GENOMIC DNA]</scope>
    <source>
        <strain evidence="15">cv. MD2</strain>
        <tissue evidence="14">Leaf</tissue>
    </source>
</reference>
<protein>
    <recommendedName>
        <fullName evidence="5">Dol-P-Glc:Glc(2)Man(9)GlcNAc(2)-PP-Dol alpha-1,2-glucosyltransferase</fullName>
        <ecNumber evidence="4">2.4.1.256</ecNumber>
    </recommendedName>
</protein>
<comment type="pathway">
    <text evidence="2">Protein modification; protein glycosylation.</text>
</comment>
<dbReference type="EC" id="2.4.1.256" evidence="4"/>
<dbReference type="GO" id="GO:0106073">
    <property type="term" value="F:dolichyl pyrophosphate Glc2Man9GlcNAc2 alpha-1,2-glucosyltransferase activity"/>
    <property type="evidence" value="ECO:0007669"/>
    <property type="project" value="UniProtKB-EC"/>
</dbReference>
<name>A0A199VIE8_ANACO</name>
<evidence type="ECO:0000256" key="1">
    <source>
        <dbReference type="ARBA" id="ARBA00004477"/>
    </source>
</evidence>
<keyword evidence="7 14" id="KW-0808">Transferase</keyword>
<evidence type="ECO:0000256" key="7">
    <source>
        <dbReference type="ARBA" id="ARBA00022679"/>
    </source>
</evidence>
<dbReference type="Pfam" id="PF04922">
    <property type="entry name" value="DIE2_ALG10"/>
    <property type="match status" value="1"/>
</dbReference>
<keyword evidence="6" id="KW-0328">Glycosyltransferase</keyword>
<keyword evidence="8" id="KW-0812">Transmembrane</keyword>
<evidence type="ECO:0000256" key="6">
    <source>
        <dbReference type="ARBA" id="ARBA00022676"/>
    </source>
</evidence>
<evidence type="ECO:0000256" key="13">
    <source>
        <dbReference type="ARBA" id="ARBA00048064"/>
    </source>
</evidence>
<dbReference type="Proteomes" id="UP000092600">
    <property type="component" value="Unassembled WGS sequence"/>
</dbReference>
<evidence type="ECO:0000256" key="12">
    <source>
        <dbReference type="ARBA" id="ARBA00044727"/>
    </source>
</evidence>
<comment type="function">
    <text evidence="12">Dol-P-Glc:Glc(2)Man(9)GlcNAc(2)-PP-Dol alpha-1,2-glucosyltransferase that operates in the biosynthetic pathway of dolichol-linked oligosaccharides, the glycan precursors employed in protein asparagine (N)-glycosylation. The assembly of dolichol-linked oligosaccharides begins on the cytosolic side of the endoplasmic reticulum membrane and finishes in its lumen. The sequential addition of sugars to dolichol pyrophosphate produces dolichol-linked oligosaccharides containing fourteen sugars, including two GlcNAcs, nine mannoses and three glucoses. Once assembled, the oligosaccharide is transferred from the lipid to nascent proteins by oligosaccharyltransferases. In the lumen of the endoplasmic reticulum, adds the third and last glucose residue from dolichyl phosphate glucose (Dol-P-Glc) onto the lipid-linked oligosaccharide intermediate Glc(2)Man(9)GlcNAc(2)-PP-Dol to produce Glc(3)Man(9)GlcNAc(2)-PP-Dol.</text>
</comment>
<dbReference type="EMBL" id="LSRQ01001754">
    <property type="protein sequence ID" value="OAY76656.1"/>
    <property type="molecule type" value="Genomic_DNA"/>
</dbReference>
<accession>A0A199VIE8</accession>
<evidence type="ECO:0000256" key="5">
    <source>
        <dbReference type="ARBA" id="ARBA00018512"/>
    </source>
</evidence>
<dbReference type="PANTHER" id="PTHR12989">
    <property type="entry name" value="ALPHA-1,2-GLUCOSYLTRANSFERASE ALG10"/>
    <property type="match status" value="1"/>
</dbReference>
<evidence type="ECO:0000256" key="10">
    <source>
        <dbReference type="ARBA" id="ARBA00022989"/>
    </source>
</evidence>
<comment type="subcellular location">
    <subcellularLocation>
        <location evidence="1">Endoplasmic reticulum membrane</location>
        <topology evidence="1">Multi-pass membrane protein</topology>
    </subcellularLocation>
</comment>
<dbReference type="PANTHER" id="PTHR12989:SF10">
    <property type="entry name" value="DOL-P-GLC:GLC(2)MAN(9)GLCNAC(2)-PP-DOL ALPHA-1,2-GLUCOSYLTRANSFERASE-RELATED"/>
    <property type="match status" value="1"/>
</dbReference>
<keyword evidence="9" id="KW-0256">Endoplasmic reticulum</keyword>
<evidence type="ECO:0000256" key="8">
    <source>
        <dbReference type="ARBA" id="ARBA00022692"/>
    </source>
</evidence>
<comment type="catalytic activity">
    <reaction evidence="13">
        <text>an alpha-D-Glc-(1-&gt;3)-alpha-D-Glc-(1-&gt;3)-alpha-D-Man-(1-&gt;2)-alpha-D-Man-(1-&gt;2)-alpha-D-Man-(1-&gt;3)-[alpha-D-Man-(1-&gt;2)-alpha-D-Man-(1-&gt;3)-[alpha-D-Man-(1-&gt;2)-alpha-D-Man-(1-&gt;6)]-alpha-D-Man-(1-&gt;6)]-beta-D-Man-(1-&gt;4)-beta-D-GlcNAc-(1-&gt;4)-alpha-D-GlcNAc-diphospho-di-trans,poly-cis-dolichol + a di-trans,poly-cis-dolichyl beta-D-glucosyl phosphate = a alpha-D-Glc-(1-&gt;2)-alpha-D-Glc-(1-&gt;3)-alpha-D-Glc-(1-&gt;3)-alpha-D-Man-(1-&gt;2)-alpha-D-Man-(1-&gt;2)-alpha-D-Man-(1-&gt;3)-[alpha-D-Man-(1-&gt;2)-alpha-D-Man-(1-&gt;3)-[alpha-D-Man-(1-&gt;2)-alpha-D-Man-(1-&gt;6)]-alpha-D-Man-(1-&gt;6)]-beta-D-Man-(1-&gt;4)-beta-D-GlcNAc-(1-&gt;4)-alpha-D-GlcNAc-diphospho-di-trans,poly-cis-dolichol + a di-trans,poly-cis-dolichyl phosphate + H(+)</text>
        <dbReference type="Rhea" id="RHEA:29543"/>
        <dbReference type="Rhea" id="RHEA-COMP:19498"/>
        <dbReference type="Rhea" id="RHEA-COMP:19502"/>
        <dbReference type="Rhea" id="RHEA-COMP:19512"/>
        <dbReference type="Rhea" id="RHEA-COMP:19522"/>
        <dbReference type="ChEBI" id="CHEBI:15378"/>
        <dbReference type="ChEBI" id="CHEBI:57525"/>
        <dbReference type="ChEBI" id="CHEBI:57683"/>
        <dbReference type="ChEBI" id="CHEBI:132522"/>
        <dbReference type="ChEBI" id="CHEBI:132523"/>
        <dbReference type="EC" id="2.4.1.256"/>
    </reaction>
    <physiologicalReaction direction="left-to-right" evidence="13">
        <dbReference type="Rhea" id="RHEA:29544"/>
    </physiologicalReaction>
</comment>
<comment type="caution">
    <text evidence="14">The sequence shown here is derived from an EMBL/GenBank/DDBJ whole genome shotgun (WGS) entry which is preliminary data.</text>
</comment>
<dbReference type="AlphaFoldDB" id="A0A199VIE8"/>
<dbReference type="GO" id="GO:0006488">
    <property type="term" value="P:dolichol-linked oligosaccharide biosynthetic process"/>
    <property type="evidence" value="ECO:0007669"/>
    <property type="project" value="InterPro"/>
</dbReference>
<evidence type="ECO:0000256" key="9">
    <source>
        <dbReference type="ARBA" id="ARBA00022824"/>
    </source>
</evidence>